<name>A0ABD3HRU6_9MARC</name>
<sequence length="126" mass="14242">MPRESERNEICWQLRKMIELEILMASSSSESEDYSSNEGDEDSNDSDVELGIGLEDETDSDDECSNIHELINLQLTRMDRDSFLAILAIIKDHDVFQNRSAHPQAPALVQLALALDRFGHEGDGEY</sequence>
<protein>
    <submittedName>
        <fullName evidence="2">Uncharacterized protein</fullName>
    </submittedName>
</protein>
<gene>
    <name evidence="2" type="ORF">R1sor_007819</name>
</gene>
<reference evidence="2 3" key="1">
    <citation type="submission" date="2024-09" db="EMBL/GenBank/DDBJ databases">
        <title>Chromosome-scale assembly of Riccia sorocarpa.</title>
        <authorList>
            <person name="Paukszto L."/>
        </authorList>
    </citation>
    <scope>NUCLEOTIDE SEQUENCE [LARGE SCALE GENOMIC DNA]</scope>
    <source>
        <strain evidence="2">LP-2024</strain>
        <tissue evidence="2">Aerial parts of the thallus</tissue>
    </source>
</reference>
<feature type="compositionally biased region" description="Acidic residues" evidence="1">
    <location>
        <begin position="30"/>
        <end position="61"/>
    </location>
</feature>
<evidence type="ECO:0000313" key="3">
    <source>
        <dbReference type="Proteomes" id="UP001633002"/>
    </source>
</evidence>
<organism evidence="2 3">
    <name type="scientific">Riccia sorocarpa</name>
    <dbReference type="NCBI Taxonomy" id="122646"/>
    <lineage>
        <taxon>Eukaryota</taxon>
        <taxon>Viridiplantae</taxon>
        <taxon>Streptophyta</taxon>
        <taxon>Embryophyta</taxon>
        <taxon>Marchantiophyta</taxon>
        <taxon>Marchantiopsida</taxon>
        <taxon>Marchantiidae</taxon>
        <taxon>Marchantiales</taxon>
        <taxon>Ricciaceae</taxon>
        <taxon>Riccia</taxon>
    </lineage>
</organism>
<feature type="region of interest" description="Disordered" evidence="1">
    <location>
        <begin position="26"/>
        <end position="61"/>
    </location>
</feature>
<dbReference type="AlphaFoldDB" id="A0ABD3HRU6"/>
<evidence type="ECO:0000256" key="1">
    <source>
        <dbReference type="SAM" id="MobiDB-lite"/>
    </source>
</evidence>
<keyword evidence="3" id="KW-1185">Reference proteome</keyword>
<evidence type="ECO:0000313" key="2">
    <source>
        <dbReference type="EMBL" id="KAL3694168.1"/>
    </source>
</evidence>
<dbReference type="Proteomes" id="UP001633002">
    <property type="component" value="Unassembled WGS sequence"/>
</dbReference>
<dbReference type="EMBL" id="JBJQOH010000003">
    <property type="protein sequence ID" value="KAL3694168.1"/>
    <property type="molecule type" value="Genomic_DNA"/>
</dbReference>
<comment type="caution">
    <text evidence="2">The sequence shown here is derived from an EMBL/GenBank/DDBJ whole genome shotgun (WGS) entry which is preliminary data.</text>
</comment>
<proteinExistence type="predicted"/>
<accession>A0ABD3HRU6</accession>